<keyword evidence="3" id="KW-1185">Reference proteome</keyword>
<evidence type="ECO:0000256" key="1">
    <source>
        <dbReference type="SAM" id="MobiDB-lite"/>
    </source>
</evidence>
<proteinExistence type="predicted"/>
<protein>
    <submittedName>
        <fullName evidence="2">Uncharacterized protein</fullName>
    </submittedName>
</protein>
<dbReference type="Proteomes" id="UP000886520">
    <property type="component" value="Chromosome 13"/>
</dbReference>
<evidence type="ECO:0000313" key="3">
    <source>
        <dbReference type="Proteomes" id="UP000886520"/>
    </source>
</evidence>
<dbReference type="EMBL" id="JABFUD020000013">
    <property type="protein sequence ID" value="KAI5070937.1"/>
    <property type="molecule type" value="Genomic_DNA"/>
</dbReference>
<name>A0A9D4UNK4_ADICA</name>
<organism evidence="2 3">
    <name type="scientific">Adiantum capillus-veneris</name>
    <name type="common">Maidenhair fern</name>
    <dbReference type="NCBI Taxonomy" id="13818"/>
    <lineage>
        <taxon>Eukaryota</taxon>
        <taxon>Viridiplantae</taxon>
        <taxon>Streptophyta</taxon>
        <taxon>Embryophyta</taxon>
        <taxon>Tracheophyta</taxon>
        <taxon>Polypodiopsida</taxon>
        <taxon>Polypodiidae</taxon>
        <taxon>Polypodiales</taxon>
        <taxon>Pteridineae</taxon>
        <taxon>Pteridaceae</taxon>
        <taxon>Vittarioideae</taxon>
        <taxon>Adiantum</taxon>
    </lineage>
</organism>
<dbReference type="AlphaFoldDB" id="A0A9D4UNK4"/>
<comment type="caution">
    <text evidence="2">The sequence shown here is derived from an EMBL/GenBank/DDBJ whole genome shotgun (WGS) entry which is preliminary data.</text>
</comment>
<sequence>MPTGLENLALAYGDDEDSEELPAAHETQDIAIDQPNTNGAHEDEDTLTMKEEMGLREEVELEIELCWKQAMDHEPELLNALSKATKTAGELRAE</sequence>
<feature type="region of interest" description="Disordered" evidence="1">
    <location>
        <begin position="1"/>
        <end position="42"/>
    </location>
</feature>
<accession>A0A9D4UNK4</accession>
<evidence type="ECO:0000313" key="2">
    <source>
        <dbReference type="EMBL" id="KAI5070937.1"/>
    </source>
</evidence>
<gene>
    <name evidence="2" type="ORF">GOP47_0013188</name>
</gene>
<reference evidence="2" key="1">
    <citation type="submission" date="2021-01" db="EMBL/GenBank/DDBJ databases">
        <title>Adiantum capillus-veneris genome.</title>
        <authorList>
            <person name="Fang Y."/>
            <person name="Liao Q."/>
        </authorList>
    </citation>
    <scope>NUCLEOTIDE SEQUENCE</scope>
    <source>
        <strain evidence="2">H3</strain>
        <tissue evidence="2">Leaf</tissue>
    </source>
</reference>